<accession>A0A1J8PXV8</accession>
<evidence type="ECO:0000259" key="1">
    <source>
        <dbReference type="PROSITE" id="PS50090"/>
    </source>
</evidence>
<dbReference type="EMBL" id="LVVM01004230">
    <property type="protein sequence ID" value="OJA13287.1"/>
    <property type="molecule type" value="Genomic_DNA"/>
</dbReference>
<evidence type="ECO:0000313" key="3">
    <source>
        <dbReference type="Proteomes" id="UP000183567"/>
    </source>
</evidence>
<keyword evidence="3" id="KW-1185">Reference proteome</keyword>
<reference evidence="2 3" key="1">
    <citation type="submission" date="2016-03" db="EMBL/GenBank/DDBJ databases">
        <title>Comparative genomics of the ectomycorrhizal sister species Rhizopogon vinicolor and Rhizopogon vesiculosus (Basidiomycota: Boletales) reveals a divergence of the mating type B locus.</title>
        <authorList>
            <person name="Mujic A.B."/>
            <person name="Kuo A."/>
            <person name="Tritt A."/>
            <person name="Lipzen A."/>
            <person name="Chen C."/>
            <person name="Johnson J."/>
            <person name="Sharma A."/>
            <person name="Barry K."/>
            <person name="Grigoriev I.V."/>
            <person name="Spatafora J.W."/>
        </authorList>
    </citation>
    <scope>NUCLEOTIDE SEQUENCE [LARGE SCALE GENOMIC DNA]</scope>
    <source>
        <strain evidence="2 3">AM-OR11-056</strain>
    </source>
</reference>
<name>A0A1J8PXV8_9AGAM</name>
<feature type="domain" description="Myb-like" evidence="1">
    <location>
        <begin position="15"/>
        <end position="83"/>
    </location>
</feature>
<gene>
    <name evidence="2" type="ORF">AZE42_10822</name>
</gene>
<dbReference type="AlphaFoldDB" id="A0A1J8PXV8"/>
<dbReference type="OrthoDB" id="2688093at2759"/>
<organism evidence="2 3">
    <name type="scientific">Rhizopogon vesiculosus</name>
    <dbReference type="NCBI Taxonomy" id="180088"/>
    <lineage>
        <taxon>Eukaryota</taxon>
        <taxon>Fungi</taxon>
        <taxon>Dikarya</taxon>
        <taxon>Basidiomycota</taxon>
        <taxon>Agaricomycotina</taxon>
        <taxon>Agaricomycetes</taxon>
        <taxon>Agaricomycetidae</taxon>
        <taxon>Boletales</taxon>
        <taxon>Suillineae</taxon>
        <taxon>Rhizopogonaceae</taxon>
        <taxon>Rhizopogon</taxon>
    </lineage>
</organism>
<dbReference type="Proteomes" id="UP000183567">
    <property type="component" value="Unassembled WGS sequence"/>
</dbReference>
<comment type="caution">
    <text evidence="2">The sequence shown here is derived from an EMBL/GenBank/DDBJ whole genome shotgun (WGS) entry which is preliminary data.</text>
</comment>
<proteinExistence type="predicted"/>
<dbReference type="InterPro" id="IPR001005">
    <property type="entry name" value="SANT/Myb"/>
</dbReference>
<dbReference type="PROSITE" id="PS50090">
    <property type="entry name" value="MYB_LIKE"/>
    <property type="match status" value="1"/>
</dbReference>
<protein>
    <recommendedName>
        <fullName evidence="1">Myb-like domain-containing protein</fullName>
    </recommendedName>
</protein>
<evidence type="ECO:0000313" key="2">
    <source>
        <dbReference type="EMBL" id="OJA13287.1"/>
    </source>
</evidence>
<sequence length="104" mass="11264">MTCSQKSAHGGLELTEPKDRCVWTEGDETALIEYITANRSKGSDGMNFDKTFWAAAAANMVKYAGSGATKTGHACQTKWRQVCHATTSPLVKPSLISDELLALR</sequence>